<organism evidence="5 6">
    <name type="scientific">Blyttiomyces helicus</name>
    <dbReference type="NCBI Taxonomy" id="388810"/>
    <lineage>
        <taxon>Eukaryota</taxon>
        <taxon>Fungi</taxon>
        <taxon>Fungi incertae sedis</taxon>
        <taxon>Chytridiomycota</taxon>
        <taxon>Chytridiomycota incertae sedis</taxon>
        <taxon>Chytridiomycetes</taxon>
        <taxon>Chytridiomycetes incertae sedis</taxon>
        <taxon>Blyttiomyces</taxon>
    </lineage>
</organism>
<dbReference type="InterPro" id="IPR027417">
    <property type="entry name" value="P-loop_NTPase"/>
</dbReference>
<feature type="region of interest" description="Disordered" evidence="3">
    <location>
        <begin position="635"/>
        <end position="698"/>
    </location>
</feature>
<dbReference type="GO" id="GO:0005524">
    <property type="term" value="F:ATP binding"/>
    <property type="evidence" value="ECO:0007669"/>
    <property type="project" value="InterPro"/>
</dbReference>
<proteinExistence type="inferred from homology"/>
<gene>
    <name evidence="5" type="ORF">BDK51DRAFT_34977</name>
</gene>
<dbReference type="EMBL" id="KZ995978">
    <property type="protein sequence ID" value="RKO89635.1"/>
    <property type="molecule type" value="Genomic_DNA"/>
</dbReference>
<dbReference type="InterPro" id="IPR001752">
    <property type="entry name" value="Kinesin_motor_dom"/>
</dbReference>
<dbReference type="GO" id="GO:0005875">
    <property type="term" value="C:microtubule associated complex"/>
    <property type="evidence" value="ECO:0007669"/>
    <property type="project" value="TreeGrafter"/>
</dbReference>
<dbReference type="PANTHER" id="PTHR47969:SF29">
    <property type="entry name" value="KINESIN-LIKE PROTEIN"/>
    <property type="match status" value="1"/>
</dbReference>
<dbReference type="GO" id="GO:0007018">
    <property type="term" value="P:microtubule-based movement"/>
    <property type="evidence" value="ECO:0007669"/>
    <property type="project" value="InterPro"/>
</dbReference>
<feature type="coiled-coil region" evidence="2">
    <location>
        <begin position="197"/>
        <end position="231"/>
    </location>
</feature>
<dbReference type="GO" id="GO:0003777">
    <property type="term" value="F:microtubule motor activity"/>
    <property type="evidence" value="ECO:0007669"/>
    <property type="project" value="InterPro"/>
</dbReference>
<evidence type="ECO:0000313" key="5">
    <source>
        <dbReference type="EMBL" id="RKO89635.1"/>
    </source>
</evidence>
<feature type="domain" description="Kinesin motor" evidence="4">
    <location>
        <begin position="71"/>
        <end position="168"/>
    </location>
</feature>
<reference evidence="6" key="1">
    <citation type="journal article" date="2018" name="Nat. Microbiol.">
        <title>Leveraging single-cell genomics to expand the fungal tree of life.</title>
        <authorList>
            <person name="Ahrendt S.R."/>
            <person name="Quandt C.A."/>
            <person name="Ciobanu D."/>
            <person name="Clum A."/>
            <person name="Salamov A."/>
            <person name="Andreopoulos B."/>
            <person name="Cheng J.F."/>
            <person name="Woyke T."/>
            <person name="Pelin A."/>
            <person name="Henrissat B."/>
            <person name="Reynolds N.K."/>
            <person name="Benny G.L."/>
            <person name="Smith M.E."/>
            <person name="James T.Y."/>
            <person name="Grigoriev I.V."/>
        </authorList>
    </citation>
    <scope>NUCLEOTIDE SEQUENCE [LARGE SCALE GENOMIC DNA]</scope>
</reference>
<dbReference type="InterPro" id="IPR027640">
    <property type="entry name" value="Kinesin-like_fam"/>
</dbReference>
<keyword evidence="6" id="KW-1185">Reference proteome</keyword>
<evidence type="ECO:0000256" key="1">
    <source>
        <dbReference type="PROSITE-ProRule" id="PRU00283"/>
    </source>
</evidence>
<dbReference type="Pfam" id="PF00225">
    <property type="entry name" value="Kinesin"/>
    <property type="match status" value="1"/>
</dbReference>
<dbReference type="SUPFAM" id="SSF52540">
    <property type="entry name" value="P-loop containing nucleoside triphosphate hydrolases"/>
    <property type="match status" value="1"/>
</dbReference>
<evidence type="ECO:0000256" key="3">
    <source>
        <dbReference type="SAM" id="MobiDB-lite"/>
    </source>
</evidence>
<dbReference type="GO" id="GO:0007052">
    <property type="term" value="P:mitotic spindle organization"/>
    <property type="evidence" value="ECO:0007669"/>
    <property type="project" value="TreeGrafter"/>
</dbReference>
<feature type="region of interest" description="Disordered" evidence="3">
    <location>
        <begin position="48"/>
        <end position="74"/>
    </location>
</feature>
<dbReference type="InterPro" id="IPR036961">
    <property type="entry name" value="Kinesin_motor_dom_sf"/>
</dbReference>
<protein>
    <recommendedName>
        <fullName evidence="4">Kinesin motor domain-containing protein</fullName>
    </recommendedName>
</protein>
<evidence type="ECO:0000259" key="4">
    <source>
        <dbReference type="PROSITE" id="PS50067"/>
    </source>
</evidence>
<dbReference type="GO" id="GO:0008017">
    <property type="term" value="F:microtubule binding"/>
    <property type="evidence" value="ECO:0007669"/>
    <property type="project" value="InterPro"/>
</dbReference>
<dbReference type="PANTHER" id="PTHR47969">
    <property type="entry name" value="CHROMOSOME-ASSOCIATED KINESIN KIF4A-RELATED"/>
    <property type="match status" value="1"/>
</dbReference>
<comment type="caution">
    <text evidence="1">Lacks conserved residue(s) required for the propagation of feature annotation.</text>
</comment>
<dbReference type="AlphaFoldDB" id="A0A4P9WD63"/>
<dbReference type="Proteomes" id="UP000269721">
    <property type="component" value="Unassembled WGS sequence"/>
</dbReference>
<comment type="similarity">
    <text evidence="1">Belongs to the TRAFAC class myosin-kinesin ATPase superfamily. Kinesin family.</text>
</comment>
<accession>A0A4P9WD63</accession>
<dbReference type="GO" id="GO:0051231">
    <property type="term" value="P:spindle elongation"/>
    <property type="evidence" value="ECO:0007669"/>
    <property type="project" value="TreeGrafter"/>
</dbReference>
<dbReference type="Gene3D" id="3.40.850.10">
    <property type="entry name" value="Kinesin motor domain"/>
    <property type="match status" value="1"/>
</dbReference>
<dbReference type="PROSITE" id="PS50067">
    <property type="entry name" value="KINESIN_MOTOR_2"/>
    <property type="match status" value="1"/>
</dbReference>
<evidence type="ECO:0000256" key="2">
    <source>
        <dbReference type="SAM" id="Coils"/>
    </source>
</evidence>
<name>A0A4P9WD63_9FUNG</name>
<sequence length="698" mass="76720">MWKSMVEGEVMRRLLTRGIPPVKHFIEEILYFVKHVVLNARAVSPESLVSPAPPAPPANQPAHIPAQEPYRTGNEGQRMKESRFINSSLFAIRSVVLALKENKTLKENKALKENKTEVPYRNSTITKLLVDCLGGSACALAVICCAPETENLQPTHSTLEFARDCCFIQNNIEINKTKKKPQAAAIAAEEQAKSIELYNLKRDIEKKDRQLERLRKDFDEAEARYRRDEASRDEKILELETRQETEKEKYRMRFQKENDCNVAYFNDKIDMMKVQNDAVVGEMNKKIEALEATVAKMTKELEIQRAAGAKMTEELGIEHAAVADLTLQLDCERSAHFAFRASVADSYAKVSEREHELALKAQLAEAEAANANRMREAILQRDILHERELEAVRLEKAAIAAELESLRPAPLASAVADAPPQATESMPIAAPFLGAENVPRVSAPPAFRKPDLGRFSVDITPRRPKMRPPAVKRASEGHKPAPPDASNKRKREAAKVDSPFRPKFSTVDMIAEYMSVGTAPAVPPAPTVRVAAQRSKKAGQTRPVLLDPLVENTESLPAPAQQKPTTLAGAARVSLPTDSAPSISQPQAALLPPAGEQNLATGKFSIWTSKAAAPVDAAARARTFAAPAPAFAAQEAVSKPKTSGGFGSWAGPTLKNKTGSRPSIEMKPLEKPAQEVTLDEPAPKKKRKLRAKKAEEVE</sequence>
<feature type="coiled-coil region" evidence="2">
    <location>
        <begin position="280"/>
        <end position="307"/>
    </location>
</feature>
<evidence type="ECO:0000313" key="6">
    <source>
        <dbReference type="Proteomes" id="UP000269721"/>
    </source>
</evidence>
<keyword evidence="2" id="KW-0175">Coiled coil</keyword>
<feature type="region of interest" description="Disordered" evidence="3">
    <location>
        <begin position="452"/>
        <end position="497"/>
    </location>
</feature>